<evidence type="ECO:0000256" key="1">
    <source>
        <dbReference type="SAM" id="MobiDB-lite"/>
    </source>
</evidence>
<evidence type="ECO:0000313" key="2">
    <source>
        <dbReference type="EMBL" id="KAK1339075.1"/>
    </source>
</evidence>
<feature type="region of interest" description="Disordered" evidence="1">
    <location>
        <begin position="90"/>
        <end position="111"/>
    </location>
</feature>
<evidence type="ECO:0000313" key="3">
    <source>
        <dbReference type="Proteomes" id="UP001177744"/>
    </source>
</evidence>
<protein>
    <submittedName>
        <fullName evidence="2">Uncharacterized protein</fullName>
    </submittedName>
</protein>
<dbReference type="AlphaFoldDB" id="A0AA40LN20"/>
<reference evidence="2" key="1">
    <citation type="submission" date="2023-06" db="EMBL/GenBank/DDBJ databases">
        <title>Reference genome for the Northern bat (Eptesicus nilssonii), a most northern bat species.</title>
        <authorList>
            <person name="Laine V.N."/>
            <person name="Pulliainen A.T."/>
            <person name="Lilley T.M."/>
        </authorList>
    </citation>
    <scope>NUCLEOTIDE SEQUENCE</scope>
    <source>
        <strain evidence="2">BLF_Eptnil</strain>
        <tissue evidence="2">Kidney</tissue>
    </source>
</reference>
<dbReference type="Proteomes" id="UP001177744">
    <property type="component" value="Unassembled WGS sequence"/>
</dbReference>
<feature type="compositionally biased region" description="Polar residues" evidence="1">
    <location>
        <begin position="99"/>
        <end position="111"/>
    </location>
</feature>
<dbReference type="EMBL" id="JAULJE010000009">
    <property type="protein sequence ID" value="KAK1339075.1"/>
    <property type="molecule type" value="Genomic_DNA"/>
</dbReference>
<accession>A0AA40LN20</accession>
<sequence length="111" mass="12492">MGVADAYNSTSFPLAPGTQASLWLPAGTWDPGFPRSPGFVRKPNCECKEKVLKEIKSATLVNTQMIIQQNSLIADLINYIGLYRRLTQPQHSLKPKPNPEQSSYSLQFYEY</sequence>
<keyword evidence="3" id="KW-1185">Reference proteome</keyword>
<organism evidence="2 3">
    <name type="scientific">Cnephaeus nilssonii</name>
    <name type="common">Northern bat</name>
    <name type="synonym">Eptesicus nilssonii</name>
    <dbReference type="NCBI Taxonomy" id="3371016"/>
    <lineage>
        <taxon>Eukaryota</taxon>
        <taxon>Metazoa</taxon>
        <taxon>Chordata</taxon>
        <taxon>Craniata</taxon>
        <taxon>Vertebrata</taxon>
        <taxon>Euteleostomi</taxon>
        <taxon>Mammalia</taxon>
        <taxon>Eutheria</taxon>
        <taxon>Laurasiatheria</taxon>
        <taxon>Chiroptera</taxon>
        <taxon>Yangochiroptera</taxon>
        <taxon>Vespertilionidae</taxon>
        <taxon>Cnephaeus</taxon>
    </lineage>
</organism>
<name>A0AA40LN20_CNENI</name>
<gene>
    <name evidence="2" type="ORF">QTO34_019748</name>
</gene>
<comment type="caution">
    <text evidence="2">The sequence shown here is derived from an EMBL/GenBank/DDBJ whole genome shotgun (WGS) entry which is preliminary data.</text>
</comment>
<proteinExistence type="predicted"/>